<sequence length="80" mass="8695">MCLHLLLSLKGGVMKGKQLGQNGLVGRERAQSKRTCRRPEIEKQKHIAVSSSSSSPSGKIISLQSISGDSRYFGIFFCLG</sequence>
<dbReference type="Proteomes" id="UP001374584">
    <property type="component" value="Unassembled WGS sequence"/>
</dbReference>
<dbReference type="EMBL" id="JAYMYR010000002">
    <property type="protein sequence ID" value="KAK7376660.1"/>
    <property type="molecule type" value="Genomic_DNA"/>
</dbReference>
<evidence type="ECO:0000256" key="1">
    <source>
        <dbReference type="SAM" id="MobiDB-lite"/>
    </source>
</evidence>
<gene>
    <name evidence="2" type="ORF">VNO80_02074</name>
</gene>
<proteinExistence type="predicted"/>
<keyword evidence="3" id="KW-1185">Reference proteome</keyword>
<accession>A0AAN9NQH7</accession>
<feature type="compositionally biased region" description="Basic and acidic residues" evidence="1">
    <location>
        <begin position="27"/>
        <end position="45"/>
    </location>
</feature>
<dbReference type="AlphaFoldDB" id="A0AAN9NQH7"/>
<name>A0AAN9NQH7_PHACN</name>
<comment type="caution">
    <text evidence="2">The sequence shown here is derived from an EMBL/GenBank/DDBJ whole genome shotgun (WGS) entry which is preliminary data.</text>
</comment>
<evidence type="ECO:0000313" key="2">
    <source>
        <dbReference type="EMBL" id="KAK7376660.1"/>
    </source>
</evidence>
<reference evidence="2 3" key="1">
    <citation type="submission" date="2024-01" db="EMBL/GenBank/DDBJ databases">
        <title>The genomes of 5 underutilized Papilionoideae crops provide insights into root nodulation and disease resistanc.</title>
        <authorList>
            <person name="Jiang F."/>
        </authorList>
    </citation>
    <scope>NUCLEOTIDE SEQUENCE [LARGE SCALE GENOMIC DNA]</scope>
    <source>
        <strain evidence="2">JINMINGXINNONG_FW02</strain>
        <tissue evidence="2">Leaves</tissue>
    </source>
</reference>
<protein>
    <submittedName>
        <fullName evidence="2">Uncharacterized protein</fullName>
    </submittedName>
</protein>
<evidence type="ECO:0000313" key="3">
    <source>
        <dbReference type="Proteomes" id="UP001374584"/>
    </source>
</evidence>
<organism evidence="2 3">
    <name type="scientific">Phaseolus coccineus</name>
    <name type="common">Scarlet runner bean</name>
    <name type="synonym">Phaseolus multiflorus</name>
    <dbReference type="NCBI Taxonomy" id="3886"/>
    <lineage>
        <taxon>Eukaryota</taxon>
        <taxon>Viridiplantae</taxon>
        <taxon>Streptophyta</taxon>
        <taxon>Embryophyta</taxon>
        <taxon>Tracheophyta</taxon>
        <taxon>Spermatophyta</taxon>
        <taxon>Magnoliopsida</taxon>
        <taxon>eudicotyledons</taxon>
        <taxon>Gunneridae</taxon>
        <taxon>Pentapetalae</taxon>
        <taxon>rosids</taxon>
        <taxon>fabids</taxon>
        <taxon>Fabales</taxon>
        <taxon>Fabaceae</taxon>
        <taxon>Papilionoideae</taxon>
        <taxon>50 kb inversion clade</taxon>
        <taxon>NPAAA clade</taxon>
        <taxon>indigoferoid/millettioid clade</taxon>
        <taxon>Phaseoleae</taxon>
        <taxon>Phaseolus</taxon>
    </lineage>
</organism>
<feature type="region of interest" description="Disordered" evidence="1">
    <location>
        <begin position="27"/>
        <end position="58"/>
    </location>
</feature>